<dbReference type="AlphaFoldDB" id="A0AAD7S050"/>
<dbReference type="GO" id="GO:0051015">
    <property type="term" value="F:actin filament binding"/>
    <property type="evidence" value="ECO:0007669"/>
    <property type="project" value="TreeGrafter"/>
</dbReference>
<evidence type="ECO:0000259" key="4">
    <source>
        <dbReference type="PROSITE" id="PS51444"/>
    </source>
</evidence>
<dbReference type="Proteomes" id="UP001221898">
    <property type="component" value="Unassembled WGS sequence"/>
</dbReference>
<name>A0AAD7S050_9TELE</name>
<sequence length="747" mass="82157">MVGDQVSATVDEDVEGREASESDSAAGESSCGRDLGELPDTPGAHAPSETESGAHTGVNEAPDPMGLTPSDGDAGREQCPSGAREGSCHQGGSSADTQPTATPSQPNKPMAGSPLRSPPQGGPLATSSPLERPLQLPGLFSTPLRLKKPSKKRGDRGDPAGPVEEPAVGGREGVLPEDGNQASGTESAFDAFKSFFTPKSTKRRSEPPDLSAVRTKLRSDQELLRAIFDRSPSKPATPEHKALTHSNSEAASPVDSEERTPGRLQAVWPPPRSKDEEEKVGLRYTEAEHQAALLQLKRECKEEVEKLNAEFEQQVFQIRGEHAVSISKLEETIVEMQQELANSVGQSRGDCREVGVSTEDDLPPKSFRNVCVQTDRETFIKAPEEESRATQSPNPTTPKKLNLTSISLSLAGKAEPASGPVPPLLLLHPLLCLLRRRLSLLERAPRKRVVEPACPMKPLYWTRIQVQDNKSNTLWGSLEEPTILNPQEFEELFSKATPRPTKKPLCEVYEKKAKAKRIIKLLDGKRSQAVGILISSLHLDMKDIQQAVMTVDHSVVDLETIEALYENRAQSDELEKIRKHYETAKDDEVKLLDKPEQFLYELAQIPDFSSRAHCIIFQAAFSDGMSSIRRKVEIISDVCKGLLDRAGVREVIGLVLAFGNHMNGGNRTRGQADGFSLEILPKLKDVKSRDNRISLMDYVASYYLRNFDENAGTDRSVFPLPEPQDLFLAAQVKFDDLSKELRKLQRT</sequence>
<dbReference type="Pfam" id="PF02181">
    <property type="entry name" value="FH2"/>
    <property type="match status" value="1"/>
</dbReference>
<feature type="region of interest" description="Disordered" evidence="3">
    <location>
        <begin position="381"/>
        <end position="401"/>
    </location>
</feature>
<dbReference type="GO" id="GO:0005884">
    <property type="term" value="C:actin filament"/>
    <property type="evidence" value="ECO:0007669"/>
    <property type="project" value="InterPro"/>
</dbReference>
<feature type="domain" description="FH2" evidence="4">
    <location>
        <begin position="446"/>
        <end position="747"/>
    </location>
</feature>
<feature type="coiled-coil region" evidence="2">
    <location>
        <begin position="290"/>
        <end position="346"/>
    </location>
</feature>
<dbReference type="GO" id="GO:0045010">
    <property type="term" value="P:actin nucleation"/>
    <property type="evidence" value="ECO:0007669"/>
    <property type="project" value="InterPro"/>
</dbReference>
<accession>A0AAD7S050</accession>
<dbReference type="GO" id="GO:0005737">
    <property type="term" value="C:cytoplasm"/>
    <property type="evidence" value="ECO:0007669"/>
    <property type="project" value="TreeGrafter"/>
</dbReference>
<keyword evidence="6" id="KW-1185">Reference proteome</keyword>
<dbReference type="Gene3D" id="1.20.58.2220">
    <property type="entry name" value="Formin, FH2 domain"/>
    <property type="match status" value="1"/>
</dbReference>
<dbReference type="PROSITE" id="PS51444">
    <property type="entry name" value="FH2"/>
    <property type="match status" value="1"/>
</dbReference>
<comment type="caution">
    <text evidence="5">The sequence shown here is derived from an EMBL/GenBank/DDBJ whole genome shotgun (WGS) entry which is preliminary data.</text>
</comment>
<keyword evidence="2" id="KW-0175">Coiled coil</keyword>
<dbReference type="GO" id="GO:0030866">
    <property type="term" value="P:cortical actin cytoskeleton organization"/>
    <property type="evidence" value="ECO:0007669"/>
    <property type="project" value="TreeGrafter"/>
</dbReference>
<evidence type="ECO:0000256" key="2">
    <source>
        <dbReference type="SAM" id="Coils"/>
    </source>
</evidence>
<dbReference type="SUPFAM" id="SSF101447">
    <property type="entry name" value="Formin homology 2 domain (FH2 domain)"/>
    <property type="match status" value="1"/>
</dbReference>
<comment type="similarity">
    <text evidence="1">Belongs to the formin homology family. Cappuccino subfamily.</text>
</comment>
<proteinExistence type="inferred from homology"/>
<feature type="compositionally biased region" description="Basic residues" evidence="3">
    <location>
        <begin position="145"/>
        <end position="154"/>
    </location>
</feature>
<reference evidence="5" key="1">
    <citation type="journal article" date="2023" name="Science">
        <title>Genome structures resolve the early diversification of teleost fishes.</title>
        <authorList>
            <person name="Parey E."/>
            <person name="Louis A."/>
            <person name="Montfort J."/>
            <person name="Bouchez O."/>
            <person name="Roques C."/>
            <person name="Iampietro C."/>
            <person name="Lluch J."/>
            <person name="Castinel A."/>
            <person name="Donnadieu C."/>
            <person name="Desvignes T."/>
            <person name="Floi Bucao C."/>
            <person name="Jouanno E."/>
            <person name="Wen M."/>
            <person name="Mejri S."/>
            <person name="Dirks R."/>
            <person name="Jansen H."/>
            <person name="Henkel C."/>
            <person name="Chen W.J."/>
            <person name="Zahm M."/>
            <person name="Cabau C."/>
            <person name="Klopp C."/>
            <person name="Thompson A.W."/>
            <person name="Robinson-Rechavi M."/>
            <person name="Braasch I."/>
            <person name="Lecointre G."/>
            <person name="Bobe J."/>
            <person name="Postlethwait J.H."/>
            <person name="Berthelot C."/>
            <person name="Roest Crollius H."/>
            <person name="Guiguen Y."/>
        </authorList>
    </citation>
    <scope>NUCLEOTIDE SEQUENCE</scope>
    <source>
        <strain evidence="5">NC1722</strain>
    </source>
</reference>
<protein>
    <recommendedName>
        <fullName evidence="4">FH2 domain-containing protein</fullName>
    </recommendedName>
</protein>
<evidence type="ECO:0000313" key="5">
    <source>
        <dbReference type="EMBL" id="KAJ8393518.1"/>
    </source>
</evidence>
<dbReference type="EMBL" id="JAINUG010000136">
    <property type="protein sequence ID" value="KAJ8393518.1"/>
    <property type="molecule type" value="Genomic_DNA"/>
</dbReference>
<evidence type="ECO:0000256" key="1">
    <source>
        <dbReference type="ARBA" id="ARBA00005271"/>
    </source>
</evidence>
<dbReference type="InterPro" id="IPR042201">
    <property type="entry name" value="FH2_Formin_sf"/>
</dbReference>
<dbReference type="PRINTS" id="PR00828">
    <property type="entry name" value="FORMIN"/>
</dbReference>
<feature type="compositionally biased region" description="Polar residues" evidence="3">
    <location>
        <begin position="90"/>
        <end position="107"/>
    </location>
</feature>
<dbReference type="SMART" id="SM00498">
    <property type="entry name" value="FH2"/>
    <property type="match status" value="1"/>
</dbReference>
<dbReference type="InterPro" id="IPR001265">
    <property type="entry name" value="Formin_Cappuccino_subfam"/>
</dbReference>
<feature type="compositionally biased region" description="Low complexity" evidence="3">
    <location>
        <begin position="22"/>
        <end position="32"/>
    </location>
</feature>
<dbReference type="GO" id="GO:0008017">
    <property type="term" value="F:microtubule binding"/>
    <property type="evidence" value="ECO:0007669"/>
    <property type="project" value="InterPro"/>
</dbReference>
<dbReference type="PANTHER" id="PTHR45920">
    <property type="entry name" value="FORMIN HOMOLOGY 2 DOMAIN CONTAINING, ISOFORM I"/>
    <property type="match status" value="1"/>
</dbReference>
<feature type="region of interest" description="Disordered" evidence="3">
    <location>
        <begin position="1"/>
        <end position="280"/>
    </location>
</feature>
<dbReference type="InterPro" id="IPR015425">
    <property type="entry name" value="FH2_Formin"/>
</dbReference>
<feature type="compositionally biased region" description="Polar residues" evidence="3">
    <location>
        <begin position="389"/>
        <end position="401"/>
    </location>
</feature>
<evidence type="ECO:0000256" key="3">
    <source>
        <dbReference type="SAM" id="MobiDB-lite"/>
    </source>
</evidence>
<dbReference type="PANTHER" id="PTHR45920:SF7">
    <property type="entry name" value="FORMIN-G"/>
    <property type="match status" value="1"/>
</dbReference>
<organism evidence="5 6">
    <name type="scientific">Aldrovandia affinis</name>
    <dbReference type="NCBI Taxonomy" id="143900"/>
    <lineage>
        <taxon>Eukaryota</taxon>
        <taxon>Metazoa</taxon>
        <taxon>Chordata</taxon>
        <taxon>Craniata</taxon>
        <taxon>Vertebrata</taxon>
        <taxon>Euteleostomi</taxon>
        <taxon>Actinopterygii</taxon>
        <taxon>Neopterygii</taxon>
        <taxon>Teleostei</taxon>
        <taxon>Notacanthiformes</taxon>
        <taxon>Halosauridae</taxon>
        <taxon>Aldrovandia</taxon>
    </lineage>
</organism>
<evidence type="ECO:0000313" key="6">
    <source>
        <dbReference type="Proteomes" id="UP001221898"/>
    </source>
</evidence>
<gene>
    <name evidence="5" type="ORF">AAFF_G00059910</name>
</gene>
<feature type="compositionally biased region" description="Basic and acidic residues" evidence="3">
    <location>
        <begin position="217"/>
        <end position="242"/>
    </location>
</feature>